<dbReference type="EC" id="2.7.13.3" evidence="2"/>
<evidence type="ECO:0000256" key="4">
    <source>
        <dbReference type="ARBA" id="ARBA00022679"/>
    </source>
</evidence>
<dbReference type="PANTHER" id="PTHR43065">
    <property type="entry name" value="SENSOR HISTIDINE KINASE"/>
    <property type="match status" value="1"/>
</dbReference>
<dbReference type="EMBL" id="SNYJ01000003">
    <property type="protein sequence ID" value="TDQ41716.1"/>
    <property type="molecule type" value="Genomic_DNA"/>
</dbReference>
<dbReference type="SUPFAM" id="SSF47384">
    <property type="entry name" value="Homodimeric domain of signal transducing histidine kinase"/>
    <property type="match status" value="1"/>
</dbReference>
<evidence type="ECO:0000313" key="11">
    <source>
        <dbReference type="Proteomes" id="UP000295632"/>
    </source>
</evidence>
<dbReference type="PANTHER" id="PTHR43065:SF10">
    <property type="entry name" value="PEROXIDE STRESS-ACTIVATED HISTIDINE KINASE MAK3"/>
    <property type="match status" value="1"/>
</dbReference>
<dbReference type="Proteomes" id="UP000295632">
    <property type="component" value="Unassembled WGS sequence"/>
</dbReference>
<dbReference type="InterPro" id="IPR005467">
    <property type="entry name" value="His_kinase_dom"/>
</dbReference>
<evidence type="ECO:0000313" key="10">
    <source>
        <dbReference type="EMBL" id="TDQ41716.1"/>
    </source>
</evidence>
<feature type="domain" description="Histidine kinase" evidence="9">
    <location>
        <begin position="262"/>
        <end position="468"/>
    </location>
</feature>
<evidence type="ECO:0000256" key="8">
    <source>
        <dbReference type="ARBA" id="ARBA00023012"/>
    </source>
</evidence>
<dbReference type="InterPro" id="IPR036890">
    <property type="entry name" value="HATPase_C_sf"/>
</dbReference>
<comment type="caution">
    <text evidence="10">The sequence shown here is derived from an EMBL/GenBank/DDBJ whole genome shotgun (WGS) entry which is preliminary data.</text>
</comment>
<gene>
    <name evidence="10" type="ORF">EV213_103302</name>
</gene>
<dbReference type="InterPro" id="IPR036097">
    <property type="entry name" value="HisK_dim/P_sf"/>
</dbReference>
<name>A0A4R6U7G5_9BACI</name>
<dbReference type="GO" id="GO:0005524">
    <property type="term" value="F:ATP binding"/>
    <property type="evidence" value="ECO:0007669"/>
    <property type="project" value="UniProtKB-KW"/>
</dbReference>
<evidence type="ECO:0000256" key="6">
    <source>
        <dbReference type="ARBA" id="ARBA00022777"/>
    </source>
</evidence>
<proteinExistence type="predicted"/>
<protein>
    <recommendedName>
        <fullName evidence="2">histidine kinase</fullName>
        <ecNumber evidence="2">2.7.13.3</ecNumber>
    </recommendedName>
</protein>
<evidence type="ECO:0000256" key="2">
    <source>
        <dbReference type="ARBA" id="ARBA00012438"/>
    </source>
</evidence>
<dbReference type="AlphaFoldDB" id="A0A4R6U7G5"/>
<dbReference type="Pfam" id="PF00512">
    <property type="entry name" value="HisKA"/>
    <property type="match status" value="1"/>
</dbReference>
<evidence type="ECO:0000256" key="5">
    <source>
        <dbReference type="ARBA" id="ARBA00022741"/>
    </source>
</evidence>
<dbReference type="PRINTS" id="PR00344">
    <property type="entry name" value="BCTRLSENSOR"/>
</dbReference>
<dbReference type="PROSITE" id="PS50109">
    <property type="entry name" value="HIS_KIN"/>
    <property type="match status" value="1"/>
</dbReference>
<accession>A0A4R6U7G5</accession>
<dbReference type="InterPro" id="IPR003594">
    <property type="entry name" value="HATPase_dom"/>
</dbReference>
<dbReference type="RefSeq" id="WP_133579568.1">
    <property type="nucleotide sequence ID" value="NZ_SNYJ01000003.1"/>
</dbReference>
<dbReference type="SMART" id="SM00388">
    <property type="entry name" value="HisKA"/>
    <property type="match status" value="1"/>
</dbReference>
<keyword evidence="6 10" id="KW-0418">Kinase</keyword>
<dbReference type="OrthoDB" id="9815750at2"/>
<dbReference type="Pfam" id="PF02518">
    <property type="entry name" value="HATPase_c"/>
    <property type="match status" value="1"/>
</dbReference>
<evidence type="ECO:0000256" key="1">
    <source>
        <dbReference type="ARBA" id="ARBA00000085"/>
    </source>
</evidence>
<dbReference type="Gene3D" id="3.30.565.10">
    <property type="entry name" value="Histidine kinase-like ATPase, C-terminal domain"/>
    <property type="match status" value="1"/>
</dbReference>
<dbReference type="InterPro" id="IPR004358">
    <property type="entry name" value="Sig_transdc_His_kin-like_C"/>
</dbReference>
<keyword evidence="5" id="KW-0547">Nucleotide-binding</keyword>
<dbReference type="SUPFAM" id="SSF55874">
    <property type="entry name" value="ATPase domain of HSP90 chaperone/DNA topoisomerase II/histidine kinase"/>
    <property type="match status" value="1"/>
</dbReference>
<keyword evidence="4" id="KW-0808">Transferase</keyword>
<dbReference type="InterPro" id="IPR003661">
    <property type="entry name" value="HisK_dim/P_dom"/>
</dbReference>
<keyword evidence="7" id="KW-0067">ATP-binding</keyword>
<organism evidence="10 11">
    <name type="scientific">Aureibacillus halotolerans</name>
    <dbReference type="NCBI Taxonomy" id="1508390"/>
    <lineage>
        <taxon>Bacteria</taxon>
        <taxon>Bacillati</taxon>
        <taxon>Bacillota</taxon>
        <taxon>Bacilli</taxon>
        <taxon>Bacillales</taxon>
        <taxon>Bacillaceae</taxon>
        <taxon>Aureibacillus</taxon>
    </lineage>
</organism>
<dbReference type="CDD" id="cd00082">
    <property type="entry name" value="HisKA"/>
    <property type="match status" value="1"/>
</dbReference>
<dbReference type="Gene3D" id="1.10.287.130">
    <property type="match status" value="1"/>
</dbReference>
<dbReference type="SMART" id="SM00387">
    <property type="entry name" value="HATPase_c"/>
    <property type="match status" value="1"/>
</dbReference>
<evidence type="ECO:0000256" key="7">
    <source>
        <dbReference type="ARBA" id="ARBA00022840"/>
    </source>
</evidence>
<keyword evidence="11" id="KW-1185">Reference proteome</keyword>
<keyword evidence="3" id="KW-0597">Phosphoprotein</keyword>
<evidence type="ECO:0000259" key="9">
    <source>
        <dbReference type="PROSITE" id="PS50109"/>
    </source>
</evidence>
<reference evidence="10 11" key="1">
    <citation type="submission" date="2019-03" db="EMBL/GenBank/DDBJ databases">
        <title>Genomic Encyclopedia of Type Strains, Phase IV (KMG-IV): sequencing the most valuable type-strain genomes for metagenomic binning, comparative biology and taxonomic classification.</title>
        <authorList>
            <person name="Goeker M."/>
        </authorList>
    </citation>
    <scope>NUCLEOTIDE SEQUENCE [LARGE SCALE GENOMIC DNA]</scope>
    <source>
        <strain evidence="10 11">DSM 28697</strain>
    </source>
</reference>
<sequence>MHSHVQADIDHTVFDELSQEIRLVLGPNGEVLNLNHCGKRIFGEKTFSFFHYFEEEDRQQVFQFLKMLTSSQKEDERHSTFSFSRNNLRCDMTFKGKWDGHFIYLIGKMIEQKAEHIAQRNAGFNHLLSQNTNIFLNFLETKLDLAVILLREDDEIQFCNDRFGKYLQLEAQHITGSSVHALQTKHPLKDTLIEIVEEIRSTGLVNERYYYEDDALYQFQGLYFPEDEGILLLVHDRSYQQRFENLLIYKQQMESVSQLAAGVAHELRNPLSVIRGFLQLSSLTNDWTKYYNTILSELTRMNDIIEDFLSVSRKKIKKQKQLPHAIFQSLVYIIRSECLLHNITFEYHIEKTDAYVDVNEAMIKQVLLNLLRNTIEVYEEKKDNRRFVLHTKVMENRHYQIVIQDFGKGMEKEVLEQLGKPFFTTKEKGNGIGIPLCKKIVENHEGEFFVESELEKGTKITFTLPLTVDEGE</sequence>
<evidence type="ECO:0000256" key="3">
    <source>
        <dbReference type="ARBA" id="ARBA00022553"/>
    </source>
</evidence>
<keyword evidence="8" id="KW-0902">Two-component regulatory system</keyword>
<comment type="catalytic activity">
    <reaction evidence="1">
        <text>ATP + protein L-histidine = ADP + protein N-phospho-L-histidine.</text>
        <dbReference type="EC" id="2.7.13.3"/>
    </reaction>
</comment>
<dbReference type="GO" id="GO:0000155">
    <property type="term" value="F:phosphorelay sensor kinase activity"/>
    <property type="evidence" value="ECO:0007669"/>
    <property type="project" value="InterPro"/>
</dbReference>